<sequence length="501" mass="52136">MTNPVSVRSDEDLISATREGDDDAYAELYLRHRSVAKGVAMQIGASHDDADDFVAEAFAATLRKLRSGGGPEVFFRGYILGAVRNLANRNFGKAAKLELVSEYTGDAERSVDDDPAGRYESEIVRAAFESLPERAKMVLWLTEVEDKKPHEITEMMGLNANAVAALAYRSRETLRQAYLQSHLQQTPEPGCRKYAEQLGALIRQKLPANRSRQVQDHVRGCIYCTTALHDISDVNSSLRRVVGPGLIGTATAGLFPAALGAAPGALADPTGPAAAEAADPDAPGLAEEASGSGRRAWWIAGAAALLLLLSAGIWLGLRADAGFKAVGPEPSRSPSSSSPTASGSASPSTSPSPSSSTAPTPTASQPPRTSPVAPPPTPPVAPQAINTLTPSGSFSSDEFDPASSTLKIGLTPANDGPLRDVRVNLTLPAGMSFDYVDAGPNGWQCSGSGQSVNCSGSVDSTGPNYLRVGLQTAAAGNYPVQISASGAGWGPVSTSVSLNRN</sequence>
<dbReference type="PANTHER" id="PTHR43133:SF8">
    <property type="entry name" value="RNA POLYMERASE SIGMA FACTOR HI_1459-RELATED"/>
    <property type="match status" value="1"/>
</dbReference>
<comment type="caution">
    <text evidence="10">The sequence shown here is derived from an EMBL/GenBank/DDBJ whole genome shotgun (WGS) entry which is preliminary data.</text>
</comment>
<accession>A0ABU1JD43</accession>
<feature type="region of interest" description="Disordered" evidence="6">
    <location>
        <begin position="326"/>
        <end position="411"/>
    </location>
</feature>
<reference evidence="10 11" key="1">
    <citation type="submission" date="2023-07" db="EMBL/GenBank/DDBJ databases">
        <title>Sequencing the genomes of 1000 actinobacteria strains.</title>
        <authorList>
            <person name="Klenk H.-P."/>
        </authorList>
    </citation>
    <scope>NUCLEOTIDE SEQUENCE [LARGE SCALE GENOMIC DNA]</scope>
    <source>
        <strain evidence="10 11">DSM 14555</strain>
    </source>
</reference>
<evidence type="ECO:0000256" key="7">
    <source>
        <dbReference type="SAM" id="Phobius"/>
    </source>
</evidence>
<dbReference type="Proteomes" id="UP001185069">
    <property type="component" value="Unassembled WGS sequence"/>
</dbReference>
<evidence type="ECO:0000259" key="8">
    <source>
        <dbReference type="Pfam" id="PF04542"/>
    </source>
</evidence>
<evidence type="ECO:0000256" key="4">
    <source>
        <dbReference type="ARBA" id="ARBA00023125"/>
    </source>
</evidence>
<keyword evidence="5" id="KW-0804">Transcription</keyword>
<feature type="compositionally biased region" description="Pro residues" evidence="6">
    <location>
        <begin position="368"/>
        <end position="381"/>
    </location>
</feature>
<evidence type="ECO:0000256" key="3">
    <source>
        <dbReference type="ARBA" id="ARBA00023082"/>
    </source>
</evidence>
<feature type="transmembrane region" description="Helical" evidence="7">
    <location>
        <begin position="296"/>
        <end position="317"/>
    </location>
</feature>
<comment type="similarity">
    <text evidence="1">Belongs to the sigma-70 factor family. ECF subfamily.</text>
</comment>
<protein>
    <submittedName>
        <fullName evidence="10">RNA polymerase sigma factor (Sigma-70 family)</fullName>
    </submittedName>
</protein>
<dbReference type="PANTHER" id="PTHR43133">
    <property type="entry name" value="RNA POLYMERASE ECF-TYPE SIGMA FACTO"/>
    <property type="match status" value="1"/>
</dbReference>
<feature type="domain" description="RNA polymerase sigma-70 region 2" evidence="8">
    <location>
        <begin position="28"/>
        <end position="93"/>
    </location>
</feature>
<feature type="domain" description="RNA polymerase sigma factor 70 region 4 type 2" evidence="9">
    <location>
        <begin position="122"/>
        <end position="174"/>
    </location>
</feature>
<dbReference type="InterPro" id="IPR039425">
    <property type="entry name" value="RNA_pol_sigma-70-like"/>
</dbReference>
<feature type="compositionally biased region" description="Polar residues" evidence="6">
    <location>
        <begin position="384"/>
        <end position="406"/>
    </location>
</feature>
<dbReference type="InterPro" id="IPR013324">
    <property type="entry name" value="RNA_pol_sigma_r3/r4-like"/>
</dbReference>
<dbReference type="InterPro" id="IPR036388">
    <property type="entry name" value="WH-like_DNA-bd_sf"/>
</dbReference>
<name>A0ABU1JD43_9MICC</name>
<evidence type="ECO:0000256" key="2">
    <source>
        <dbReference type="ARBA" id="ARBA00023015"/>
    </source>
</evidence>
<keyword evidence="11" id="KW-1185">Reference proteome</keyword>
<dbReference type="Gene3D" id="1.10.1740.10">
    <property type="match status" value="1"/>
</dbReference>
<dbReference type="RefSeq" id="WP_309799374.1">
    <property type="nucleotide sequence ID" value="NZ_BAAAHY010000007.1"/>
</dbReference>
<evidence type="ECO:0000259" key="9">
    <source>
        <dbReference type="Pfam" id="PF08281"/>
    </source>
</evidence>
<dbReference type="Gene3D" id="1.10.10.10">
    <property type="entry name" value="Winged helix-like DNA-binding domain superfamily/Winged helix DNA-binding domain"/>
    <property type="match status" value="1"/>
</dbReference>
<feature type="region of interest" description="Disordered" evidence="6">
    <location>
        <begin position="269"/>
        <end position="288"/>
    </location>
</feature>
<dbReference type="InterPro" id="IPR014284">
    <property type="entry name" value="RNA_pol_sigma-70_dom"/>
</dbReference>
<evidence type="ECO:0000256" key="1">
    <source>
        <dbReference type="ARBA" id="ARBA00010641"/>
    </source>
</evidence>
<keyword evidence="7" id="KW-0472">Membrane</keyword>
<evidence type="ECO:0000313" key="10">
    <source>
        <dbReference type="EMBL" id="MDR6270353.1"/>
    </source>
</evidence>
<evidence type="ECO:0000313" key="11">
    <source>
        <dbReference type="Proteomes" id="UP001185069"/>
    </source>
</evidence>
<dbReference type="NCBIfam" id="TIGR02937">
    <property type="entry name" value="sigma70-ECF"/>
    <property type="match status" value="1"/>
</dbReference>
<keyword evidence="7" id="KW-0812">Transmembrane</keyword>
<dbReference type="Pfam" id="PF08281">
    <property type="entry name" value="Sigma70_r4_2"/>
    <property type="match status" value="1"/>
</dbReference>
<keyword evidence="3" id="KW-0731">Sigma factor</keyword>
<keyword evidence="7" id="KW-1133">Transmembrane helix</keyword>
<dbReference type="EMBL" id="JAVDQF010000001">
    <property type="protein sequence ID" value="MDR6270353.1"/>
    <property type="molecule type" value="Genomic_DNA"/>
</dbReference>
<dbReference type="Pfam" id="PF04542">
    <property type="entry name" value="Sigma70_r2"/>
    <property type="match status" value="1"/>
</dbReference>
<dbReference type="InterPro" id="IPR013249">
    <property type="entry name" value="RNA_pol_sigma70_r4_t2"/>
</dbReference>
<evidence type="ECO:0000256" key="5">
    <source>
        <dbReference type="ARBA" id="ARBA00023163"/>
    </source>
</evidence>
<gene>
    <name evidence="10" type="ORF">JOE69_002591</name>
</gene>
<evidence type="ECO:0000256" key="6">
    <source>
        <dbReference type="SAM" id="MobiDB-lite"/>
    </source>
</evidence>
<keyword evidence="4" id="KW-0238">DNA-binding</keyword>
<proteinExistence type="inferred from homology"/>
<dbReference type="SUPFAM" id="SSF88659">
    <property type="entry name" value="Sigma3 and sigma4 domains of RNA polymerase sigma factors"/>
    <property type="match status" value="1"/>
</dbReference>
<dbReference type="InterPro" id="IPR013325">
    <property type="entry name" value="RNA_pol_sigma_r2"/>
</dbReference>
<dbReference type="SUPFAM" id="SSF88946">
    <property type="entry name" value="Sigma2 domain of RNA polymerase sigma factors"/>
    <property type="match status" value="1"/>
</dbReference>
<keyword evidence="2" id="KW-0805">Transcription regulation</keyword>
<feature type="compositionally biased region" description="Low complexity" evidence="6">
    <location>
        <begin position="330"/>
        <end position="367"/>
    </location>
</feature>
<organism evidence="10 11">
    <name type="scientific">Arthrobacter russicus</name>
    <dbReference type="NCBI Taxonomy" id="172040"/>
    <lineage>
        <taxon>Bacteria</taxon>
        <taxon>Bacillati</taxon>
        <taxon>Actinomycetota</taxon>
        <taxon>Actinomycetes</taxon>
        <taxon>Micrococcales</taxon>
        <taxon>Micrococcaceae</taxon>
        <taxon>Arthrobacter</taxon>
    </lineage>
</organism>
<dbReference type="InterPro" id="IPR007627">
    <property type="entry name" value="RNA_pol_sigma70_r2"/>
</dbReference>